<dbReference type="InterPro" id="IPR000719">
    <property type="entry name" value="Prot_kinase_dom"/>
</dbReference>
<dbReference type="CDD" id="cd14014">
    <property type="entry name" value="STKc_PknB_like"/>
    <property type="match status" value="1"/>
</dbReference>
<dbReference type="PROSITE" id="PS50011">
    <property type="entry name" value="PROTEIN_KINASE_DOM"/>
    <property type="match status" value="1"/>
</dbReference>
<evidence type="ECO:0000259" key="7">
    <source>
        <dbReference type="PROSITE" id="PS50011"/>
    </source>
</evidence>
<evidence type="ECO:0000256" key="3">
    <source>
        <dbReference type="ARBA" id="ARBA00022777"/>
    </source>
</evidence>
<protein>
    <recommendedName>
        <fullName evidence="7">Protein kinase domain-containing protein</fullName>
    </recommendedName>
</protein>
<accession>A0ABQ6G2D6</accession>
<feature type="domain" description="Protein kinase" evidence="7">
    <location>
        <begin position="68"/>
        <end position="319"/>
    </location>
</feature>
<reference evidence="8 9" key="1">
    <citation type="submission" date="2023-02" db="EMBL/GenBank/DDBJ databases">
        <title>Dictyobacter halimunensis sp. nov., a new member of the class Ktedonobacteria from forest soil in a geothermal area.</title>
        <authorList>
            <person name="Rachmania M.K."/>
            <person name="Ningsih F."/>
            <person name="Sakai Y."/>
            <person name="Yabe S."/>
            <person name="Yokota A."/>
            <person name="Sjamsuridzal W."/>
        </authorList>
    </citation>
    <scope>NUCLEOTIDE SEQUENCE [LARGE SCALE GENOMIC DNA]</scope>
    <source>
        <strain evidence="8 9">S3.2.2.5</strain>
    </source>
</reference>
<dbReference type="Gene3D" id="1.10.510.10">
    <property type="entry name" value="Transferase(Phosphotransferase) domain 1"/>
    <property type="match status" value="1"/>
</dbReference>
<evidence type="ECO:0000256" key="4">
    <source>
        <dbReference type="ARBA" id="ARBA00022840"/>
    </source>
</evidence>
<name>A0ABQ6G2D6_9CHLR</name>
<dbReference type="Gene3D" id="3.30.200.20">
    <property type="entry name" value="Phosphorylase Kinase, domain 1"/>
    <property type="match status" value="1"/>
</dbReference>
<keyword evidence="1" id="KW-0808">Transferase</keyword>
<dbReference type="SUPFAM" id="SSF56112">
    <property type="entry name" value="Protein kinase-like (PK-like)"/>
    <property type="match status" value="1"/>
</dbReference>
<dbReference type="PROSITE" id="PS00107">
    <property type="entry name" value="PROTEIN_KINASE_ATP"/>
    <property type="match status" value="1"/>
</dbReference>
<evidence type="ECO:0000313" key="9">
    <source>
        <dbReference type="Proteomes" id="UP001344906"/>
    </source>
</evidence>
<gene>
    <name evidence="8" type="ORF">KDH_56210</name>
</gene>
<dbReference type="InterPro" id="IPR011009">
    <property type="entry name" value="Kinase-like_dom_sf"/>
</dbReference>
<sequence length="423" mass="46868">MGKDSPLFCAECGGENPLHAKFCRFCGYRLNNQTNSSTPALTTSAHLEAVALHGPHPLRVNDLLKQRYRIVAQIGSGGYGKVYRAIDTEFMDRQVAVKEMIQHGLSPQELAEAANGFKREAVLLASLTQSNLPSIYDYFSEQGNWYLVMSYIEGETLESYVRRRGGSLPVDKVIQIGIQLATVLSFLHTRKPSIIFRDLKPSNVMRTPEGQIYLIDFGIARHFKHGKAKDTIALGSPGYAAPEQYGRAQTTPQADVYSLGIVLYQLITGIDPSVSPFGPKHLDLPDHPQLKILIQCMLELDPKRRPSSMGNIQRELQRIASGKVIKTSHHPSQRQPPPPHSSAHIPAVHPLHPAPGSRQGIHLPPPPLQSHATVTEQVGLLRPAASFGPQFVSTPPIAGIAPVAWWRMLNFMRSMKELWRGKF</sequence>
<dbReference type="RefSeq" id="WP_338255144.1">
    <property type="nucleotide sequence ID" value="NZ_BSRI01000002.1"/>
</dbReference>
<keyword evidence="2 5" id="KW-0547">Nucleotide-binding</keyword>
<proteinExistence type="predicted"/>
<evidence type="ECO:0000256" key="2">
    <source>
        <dbReference type="ARBA" id="ARBA00022741"/>
    </source>
</evidence>
<evidence type="ECO:0000256" key="6">
    <source>
        <dbReference type="SAM" id="MobiDB-lite"/>
    </source>
</evidence>
<evidence type="ECO:0000313" key="8">
    <source>
        <dbReference type="EMBL" id="GLV58791.1"/>
    </source>
</evidence>
<feature type="compositionally biased region" description="Low complexity" evidence="6">
    <location>
        <begin position="341"/>
        <end position="350"/>
    </location>
</feature>
<keyword evidence="4 5" id="KW-0067">ATP-binding</keyword>
<dbReference type="PANTHER" id="PTHR43289">
    <property type="entry name" value="MITOGEN-ACTIVATED PROTEIN KINASE KINASE KINASE 20-RELATED"/>
    <property type="match status" value="1"/>
</dbReference>
<comment type="caution">
    <text evidence="8">The sequence shown here is derived from an EMBL/GenBank/DDBJ whole genome shotgun (WGS) entry which is preliminary data.</text>
</comment>
<dbReference type="InterPro" id="IPR017441">
    <property type="entry name" value="Protein_kinase_ATP_BS"/>
</dbReference>
<dbReference type="EMBL" id="BSRI01000002">
    <property type="protein sequence ID" value="GLV58791.1"/>
    <property type="molecule type" value="Genomic_DNA"/>
</dbReference>
<organism evidence="8 9">
    <name type="scientific">Dictyobacter halimunensis</name>
    <dbReference type="NCBI Taxonomy" id="3026934"/>
    <lineage>
        <taxon>Bacteria</taxon>
        <taxon>Bacillati</taxon>
        <taxon>Chloroflexota</taxon>
        <taxon>Ktedonobacteria</taxon>
        <taxon>Ktedonobacterales</taxon>
        <taxon>Dictyobacteraceae</taxon>
        <taxon>Dictyobacter</taxon>
    </lineage>
</organism>
<keyword evidence="3" id="KW-0418">Kinase</keyword>
<dbReference type="SMART" id="SM00220">
    <property type="entry name" value="S_TKc"/>
    <property type="match status" value="1"/>
</dbReference>
<evidence type="ECO:0000256" key="1">
    <source>
        <dbReference type="ARBA" id="ARBA00022679"/>
    </source>
</evidence>
<dbReference type="Proteomes" id="UP001344906">
    <property type="component" value="Unassembled WGS sequence"/>
</dbReference>
<feature type="binding site" evidence="5">
    <location>
        <position position="98"/>
    </location>
    <ligand>
        <name>ATP</name>
        <dbReference type="ChEBI" id="CHEBI:30616"/>
    </ligand>
</feature>
<dbReference type="Pfam" id="PF00069">
    <property type="entry name" value="Pkinase"/>
    <property type="match status" value="1"/>
</dbReference>
<feature type="region of interest" description="Disordered" evidence="6">
    <location>
        <begin position="326"/>
        <end position="370"/>
    </location>
</feature>
<dbReference type="PANTHER" id="PTHR43289:SF34">
    <property type="entry name" value="SERINE_THREONINE-PROTEIN KINASE YBDM-RELATED"/>
    <property type="match status" value="1"/>
</dbReference>
<keyword evidence="9" id="KW-1185">Reference proteome</keyword>
<evidence type="ECO:0000256" key="5">
    <source>
        <dbReference type="PROSITE-ProRule" id="PRU10141"/>
    </source>
</evidence>